<dbReference type="AlphaFoldDB" id="A0A1A9X0A4"/>
<accession>A0A1A9X0A4</accession>
<name>A0A1A9X0A4_9MUSC</name>
<dbReference type="VEuPathDB" id="VectorBase:GBRI039500"/>
<dbReference type="Pfam" id="PF07253">
    <property type="entry name" value="Gypsy"/>
    <property type="match status" value="1"/>
</dbReference>
<dbReference type="InterPro" id="IPR009882">
    <property type="entry name" value="Gypsy"/>
</dbReference>
<protein>
    <submittedName>
        <fullName evidence="1">Uncharacterized protein</fullName>
    </submittedName>
</protein>
<reference evidence="2" key="1">
    <citation type="submission" date="2014-03" db="EMBL/GenBank/DDBJ databases">
        <authorList>
            <person name="Aksoy S."/>
            <person name="Warren W."/>
            <person name="Wilson R.K."/>
        </authorList>
    </citation>
    <scope>NUCLEOTIDE SEQUENCE [LARGE SCALE GENOMIC DNA]</scope>
    <source>
        <strain evidence="2">IAEA</strain>
    </source>
</reference>
<dbReference type="EnsemblMetazoa" id="GBRI039500-RA">
    <property type="protein sequence ID" value="GBRI039500-PA"/>
    <property type="gene ID" value="GBRI039500"/>
</dbReference>
<reference evidence="1" key="2">
    <citation type="submission" date="2020-05" db="UniProtKB">
        <authorList>
            <consortium name="EnsemblMetazoa"/>
        </authorList>
    </citation>
    <scope>IDENTIFICATION</scope>
    <source>
        <strain evidence="1">IAEA</strain>
    </source>
</reference>
<proteinExistence type="predicted"/>
<organism evidence="1 2">
    <name type="scientific">Glossina brevipalpis</name>
    <dbReference type="NCBI Taxonomy" id="37001"/>
    <lineage>
        <taxon>Eukaryota</taxon>
        <taxon>Metazoa</taxon>
        <taxon>Ecdysozoa</taxon>
        <taxon>Arthropoda</taxon>
        <taxon>Hexapoda</taxon>
        <taxon>Insecta</taxon>
        <taxon>Pterygota</taxon>
        <taxon>Neoptera</taxon>
        <taxon>Endopterygota</taxon>
        <taxon>Diptera</taxon>
        <taxon>Brachycera</taxon>
        <taxon>Muscomorpha</taxon>
        <taxon>Hippoboscoidea</taxon>
        <taxon>Glossinidae</taxon>
        <taxon>Glossina</taxon>
    </lineage>
</organism>
<evidence type="ECO:0000313" key="2">
    <source>
        <dbReference type="Proteomes" id="UP000091820"/>
    </source>
</evidence>
<keyword evidence="2" id="KW-1185">Reference proteome</keyword>
<dbReference type="Proteomes" id="UP000091820">
    <property type="component" value="Unassembled WGS sequence"/>
</dbReference>
<evidence type="ECO:0000313" key="1">
    <source>
        <dbReference type="EnsemblMetazoa" id="GBRI039500-PA"/>
    </source>
</evidence>
<sequence length="117" mass="13759">MTNLTFYSDLRDEASKASYLFPDSHMKKILIVDLDEINRLLKLINVRRRHKRRLNALGTALKHITGTPYHDDFKRLHNAEKQIIYEQASPKTLSNPYFHYTNPEKTSYATFTTQMLS</sequence>